<feature type="transmembrane region" description="Helical" evidence="1">
    <location>
        <begin position="350"/>
        <end position="370"/>
    </location>
</feature>
<dbReference type="EMBL" id="JBHRSV010000001">
    <property type="protein sequence ID" value="MFC2924743.1"/>
    <property type="molecule type" value="Genomic_DNA"/>
</dbReference>
<evidence type="ECO:0000313" key="2">
    <source>
        <dbReference type="EMBL" id="MFC2924743.1"/>
    </source>
</evidence>
<feature type="transmembrane region" description="Helical" evidence="1">
    <location>
        <begin position="160"/>
        <end position="182"/>
    </location>
</feature>
<feature type="transmembrane region" description="Helical" evidence="1">
    <location>
        <begin position="214"/>
        <end position="235"/>
    </location>
</feature>
<dbReference type="RefSeq" id="WP_343163547.1">
    <property type="nucleotide sequence ID" value="NZ_JBHRSV010000001.1"/>
</dbReference>
<accession>A0ABV6ZTK7</accession>
<protein>
    <submittedName>
        <fullName evidence="2">Uncharacterized protein</fullName>
    </submittedName>
</protein>
<sequence>MTNATMTMEEGVRVSDNARPQDELLPFLNNFHDIFTTIGVVLLGGGLAFGAAQVFQASGQDIETFSGQALLMGLIAGIGVILWLISAVLVGSQRRILPGIVLSLGFVGAAATVLVWLYIRFLMDGSGISFDAIEARFDAMDDPETFTRAATNEIAGALPWALRIAPIVAGIAVLIPIALYYFSFRLPFTGGLFGVALVSLAGLTLLTFEPYYYVVYMPTVNVVLGGLLLFAGIVFDARDPNRQTRIAGTAFWLHFFAAPILLSAVLNVTQMGWTLTEADFNETTMLGVFGALGGNGENATQIAITALIVIGVFALVSLLINRRALIVSGLLTAGISIGIIVNGAGLGAGAVVAITLVLLGGTVVLLGAAWNPVRRVLLAPFPSDGPLARIFPPVGTHAG</sequence>
<evidence type="ECO:0000256" key="1">
    <source>
        <dbReference type="SAM" id="Phobius"/>
    </source>
</evidence>
<comment type="caution">
    <text evidence="2">The sequence shown here is derived from an EMBL/GenBank/DDBJ whole genome shotgun (WGS) entry which is preliminary data.</text>
</comment>
<keyword evidence="1" id="KW-0472">Membrane</keyword>
<organism evidence="2 3">
    <name type="scientific">Hyphobacterium vulgare</name>
    <dbReference type="NCBI Taxonomy" id="1736751"/>
    <lineage>
        <taxon>Bacteria</taxon>
        <taxon>Pseudomonadati</taxon>
        <taxon>Pseudomonadota</taxon>
        <taxon>Alphaproteobacteria</taxon>
        <taxon>Maricaulales</taxon>
        <taxon>Maricaulaceae</taxon>
        <taxon>Hyphobacterium</taxon>
    </lineage>
</organism>
<name>A0ABV6ZTK7_9PROT</name>
<feature type="transmembrane region" description="Helical" evidence="1">
    <location>
        <begin position="34"/>
        <end position="55"/>
    </location>
</feature>
<dbReference type="Proteomes" id="UP001595379">
    <property type="component" value="Unassembled WGS sequence"/>
</dbReference>
<keyword evidence="1" id="KW-1133">Transmembrane helix</keyword>
<feature type="transmembrane region" description="Helical" evidence="1">
    <location>
        <begin position="325"/>
        <end position="344"/>
    </location>
</feature>
<reference evidence="3" key="1">
    <citation type="journal article" date="2019" name="Int. J. Syst. Evol. Microbiol.">
        <title>The Global Catalogue of Microorganisms (GCM) 10K type strain sequencing project: providing services to taxonomists for standard genome sequencing and annotation.</title>
        <authorList>
            <consortium name="The Broad Institute Genomics Platform"/>
            <consortium name="The Broad Institute Genome Sequencing Center for Infectious Disease"/>
            <person name="Wu L."/>
            <person name="Ma J."/>
        </authorList>
    </citation>
    <scope>NUCLEOTIDE SEQUENCE [LARGE SCALE GENOMIC DNA]</scope>
    <source>
        <strain evidence="3">KCTC 52487</strain>
    </source>
</reference>
<proteinExistence type="predicted"/>
<feature type="transmembrane region" description="Helical" evidence="1">
    <location>
        <begin position="189"/>
        <end position="208"/>
    </location>
</feature>
<keyword evidence="1" id="KW-0812">Transmembrane</keyword>
<gene>
    <name evidence="2" type="ORF">ACFOOR_01345</name>
</gene>
<feature type="transmembrane region" description="Helical" evidence="1">
    <location>
        <begin position="302"/>
        <end position="320"/>
    </location>
</feature>
<feature type="transmembrane region" description="Helical" evidence="1">
    <location>
        <begin position="247"/>
        <end position="266"/>
    </location>
</feature>
<feature type="transmembrane region" description="Helical" evidence="1">
    <location>
        <begin position="67"/>
        <end position="89"/>
    </location>
</feature>
<feature type="transmembrane region" description="Helical" evidence="1">
    <location>
        <begin position="96"/>
        <end position="119"/>
    </location>
</feature>
<evidence type="ECO:0000313" key="3">
    <source>
        <dbReference type="Proteomes" id="UP001595379"/>
    </source>
</evidence>
<keyword evidence="3" id="KW-1185">Reference proteome</keyword>